<dbReference type="Proteomes" id="UP000008021">
    <property type="component" value="Chromosome 6"/>
</dbReference>
<feature type="region of interest" description="Disordered" evidence="1">
    <location>
        <begin position="143"/>
        <end position="178"/>
    </location>
</feature>
<dbReference type="Gramene" id="OMERI06G15080.1">
    <property type="protein sequence ID" value="OMERI06G15080.1"/>
    <property type="gene ID" value="OMERI06G15080"/>
</dbReference>
<feature type="compositionally biased region" description="Basic residues" evidence="1">
    <location>
        <begin position="143"/>
        <end position="153"/>
    </location>
</feature>
<dbReference type="HOGENOM" id="CLU_1398335_0_0_1"/>
<reference evidence="2" key="1">
    <citation type="submission" date="2015-04" db="UniProtKB">
        <authorList>
            <consortium name="EnsemblPlants"/>
        </authorList>
    </citation>
    <scope>IDENTIFICATION</scope>
</reference>
<evidence type="ECO:0000313" key="2">
    <source>
        <dbReference type="EnsemblPlants" id="OMERI06G15080.1"/>
    </source>
</evidence>
<dbReference type="EnsemblPlants" id="OMERI06G15080.1">
    <property type="protein sequence ID" value="OMERI06G15080.1"/>
    <property type="gene ID" value="OMERI06G15080"/>
</dbReference>
<accession>A0A0E0E1I3</accession>
<feature type="compositionally biased region" description="Gly residues" evidence="1">
    <location>
        <begin position="168"/>
        <end position="177"/>
    </location>
</feature>
<dbReference type="AlphaFoldDB" id="A0A0E0E1I3"/>
<reference evidence="2" key="2">
    <citation type="submission" date="2018-05" db="EMBL/GenBank/DDBJ databases">
        <title>OmerRS3 (Oryza meridionalis Reference Sequence Version 3).</title>
        <authorList>
            <person name="Zhang J."/>
            <person name="Kudrna D."/>
            <person name="Lee S."/>
            <person name="Talag J."/>
            <person name="Welchert J."/>
            <person name="Wing R.A."/>
        </authorList>
    </citation>
    <scope>NUCLEOTIDE SEQUENCE [LARGE SCALE GENOMIC DNA]</scope>
    <source>
        <strain evidence="2">cv. OR44</strain>
    </source>
</reference>
<evidence type="ECO:0000313" key="3">
    <source>
        <dbReference type="Proteomes" id="UP000008021"/>
    </source>
</evidence>
<proteinExistence type="predicted"/>
<organism evidence="2">
    <name type="scientific">Oryza meridionalis</name>
    <dbReference type="NCBI Taxonomy" id="40149"/>
    <lineage>
        <taxon>Eukaryota</taxon>
        <taxon>Viridiplantae</taxon>
        <taxon>Streptophyta</taxon>
        <taxon>Embryophyta</taxon>
        <taxon>Tracheophyta</taxon>
        <taxon>Spermatophyta</taxon>
        <taxon>Magnoliopsida</taxon>
        <taxon>Liliopsida</taxon>
        <taxon>Poales</taxon>
        <taxon>Poaceae</taxon>
        <taxon>BOP clade</taxon>
        <taxon>Oryzoideae</taxon>
        <taxon>Oryzeae</taxon>
        <taxon>Oryzinae</taxon>
        <taxon>Oryza</taxon>
    </lineage>
</organism>
<sequence>MAGSVAPSSGESGRRDGGVGGGARLEVAGRRRGRGGDGVDAAWRWLAAAEAAVAAPVWLTVAAAVNAVSACCGSDWRRWLMVAGGSLWRRGRYQATEKEETRGWVWTRCRRLEMGDDDSERRHGWSWAASWGGMADDHIWPARQRRRSARRPARRVEARPVAAEAGTARGGAAGGGRPAWLDEARLTVDKAGLAR</sequence>
<evidence type="ECO:0000256" key="1">
    <source>
        <dbReference type="SAM" id="MobiDB-lite"/>
    </source>
</evidence>
<name>A0A0E0E1I3_9ORYZ</name>
<feature type="region of interest" description="Disordered" evidence="1">
    <location>
        <begin position="1"/>
        <end position="36"/>
    </location>
</feature>
<keyword evidence="3" id="KW-1185">Reference proteome</keyword>
<protein>
    <submittedName>
        <fullName evidence="2">Uncharacterized protein</fullName>
    </submittedName>
</protein>